<name>A0ABN7BX71_9MOLU</name>
<protein>
    <submittedName>
        <fullName evidence="1">Uncharacterized protein</fullName>
    </submittedName>
</protein>
<dbReference type="Proteomes" id="UP001473424">
    <property type="component" value="Chromosome"/>
</dbReference>
<dbReference type="EMBL" id="AP028955">
    <property type="protein sequence ID" value="BET39524.1"/>
    <property type="molecule type" value="Genomic_DNA"/>
</dbReference>
<evidence type="ECO:0000313" key="1">
    <source>
        <dbReference type="EMBL" id="BET39524.1"/>
    </source>
</evidence>
<proteinExistence type="predicted"/>
<keyword evidence="2" id="KW-1185">Reference proteome</keyword>
<evidence type="ECO:0000313" key="2">
    <source>
        <dbReference type="Proteomes" id="UP001473424"/>
    </source>
</evidence>
<gene>
    <name evidence="1" type="ORF">SAP269_21130</name>
</gene>
<accession>A0ABN7BX71</accession>
<organism evidence="1 2">
    <name type="scientific">Spiroplasma ixodetis</name>
    <dbReference type="NCBI Taxonomy" id="2141"/>
    <lineage>
        <taxon>Bacteria</taxon>
        <taxon>Bacillati</taxon>
        <taxon>Mycoplasmatota</taxon>
        <taxon>Mollicutes</taxon>
        <taxon>Entomoplasmatales</taxon>
        <taxon>Spiroplasmataceae</taxon>
        <taxon>Spiroplasma</taxon>
    </lineage>
</organism>
<dbReference type="RefSeq" id="WP_353306284.1">
    <property type="nucleotide sequence ID" value="NZ_AP028955.1"/>
</dbReference>
<reference evidence="2" key="1">
    <citation type="journal article" date="2024" name="FEMS Microbiol. Lett.">
        <title>Genomic insights into Spiroplasma endosymbionts that induce male-killing and protective phenotypes in the pea aphid.</title>
        <authorList>
            <person name="Arai H."/>
            <person name="Legeai F."/>
            <person name="Kageyama D."/>
            <person name="Sugio A."/>
            <person name="Simon J.C."/>
        </authorList>
    </citation>
    <scope>NUCLEOTIDE SEQUENCE [LARGE SCALE GENOMIC DNA]</scope>
    <source>
        <strain evidence="2">sAp269</strain>
    </source>
</reference>
<sequence length="224" mass="24637">MKAASSGLKAGAIGMFGLGKSLLIGKRKMLGKNQDGESNGVWNRLQSGGLAKFANFSTKATVGSVLATAGFIGGSLTTYKTFGAKGSLKRVGKNAIVNPTKKLASIVKTKSSQQYAKGISKHESHNLNQKLKKQLKTKPLKKEEVDNSIIGSATNKNVIHGTKQRYKNKTSNEFDKKIVDKYFENGQPNWYENQSKNKFEKSTSDWFANKNLGKKPMRKTKKIF</sequence>